<evidence type="ECO:0000259" key="2">
    <source>
        <dbReference type="PROSITE" id="PS51910"/>
    </source>
</evidence>
<dbReference type="Gene3D" id="3.20.20.80">
    <property type="entry name" value="Glycosidases"/>
    <property type="match status" value="2"/>
</dbReference>
<sequence length="273" mass="30440">MAISLFITLSMAFVACNAQENRTYRTVCYVEGWTHWRDEPNKFETNDIDSNLCTHVVWNHGELNSTLNIVVHDNGDEDIYRSLTGLKSDAPELKVLLDIGGWPVGSEEFTKIVATPAARQAFADEAVAYLRRFNFDGTTMMETFEAEVTGSTTPRLLLVAGITANSWQIGQSFEVTEMAKTVDWLDVRAFDLHGPWEGALRHHSTLFSPTADTSDSIDHMIQLIVNDNVPKEKIDLGIPLFGHTLTLTDPTNTDLGAPIANSQETVNYYEVRA</sequence>
<dbReference type="EMBL" id="JACVVK020000252">
    <property type="protein sequence ID" value="KAK7482037.1"/>
    <property type="molecule type" value="Genomic_DNA"/>
</dbReference>
<dbReference type="InterPro" id="IPR017853">
    <property type="entry name" value="GH"/>
</dbReference>
<protein>
    <recommendedName>
        <fullName evidence="2">GH18 domain-containing protein</fullName>
    </recommendedName>
</protein>
<dbReference type="AlphaFoldDB" id="A0ABD0K4Q5"/>
<accession>A0ABD0K4Q5</accession>
<dbReference type="InterPro" id="IPR001223">
    <property type="entry name" value="Glyco_hydro18_cat"/>
</dbReference>
<dbReference type="InterPro" id="IPR029070">
    <property type="entry name" value="Chitinase_insertion_sf"/>
</dbReference>
<dbReference type="SUPFAM" id="SSF51445">
    <property type="entry name" value="(Trans)glycosidases"/>
    <property type="match status" value="1"/>
</dbReference>
<dbReference type="Gene3D" id="3.10.50.10">
    <property type="match status" value="1"/>
</dbReference>
<dbReference type="Pfam" id="PF00704">
    <property type="entry name" value="Glyco_hydro_18"/>
    <property type="match status" value="2"/>
</dbReference>
<reference evidence="3 4" key="1">
    <citation type="journal article" date="2023" name="Sci. Data">
        <title>Genome assembly of the Korean intertidal mud-creeper Batillaria attramentaria.</title>
        <authorList>
            <person name="Patra A.K."/>
            <person name="Ho P.T."/>
            <person name="Jun S."/>
            <person name="Lee S.J."/>
            <person name="Kim Y."/>
            <person name="Won Y.J."/>
        </authorList>
    </citation>
    <scope>NUCLEOTIDE SEQUENCE [LARGE SCALE GENOMIC DNA]</scope>
    <source>
        <strain evidence="3">Wonlab-2016</strain>
    </source>
</reference>
<feature type="chain" id="PRO_5044772914" description="GH18 domain-containing protein" evidence="1">
    <location>
        <begin position="19"/>
        <end position="273"/>
    </location>
</feature>
<dbReference type="InterPro" id="IPR011583">
    <property type="entry name" value="Chitinase_II/V-like_cat"/>
</dbReference>
<dbReference type="PROSITE" id="PS51910">
    <property type="entry name" value="GH18_2"/>
    <property type="match status" value="1"/>
</dbReference>
<keyword evidence="4" id="KW-1185">Reference proteome</keyword>
<organism evidence="3 4">
    <name type="scientific">Batillaria attramentaria</name>
    <dbReference type="NCBI Taxonomy" id="370345"/>
    <lineage>
        <taxon>Eukaryota</taxon>
        <taxon>Metazoa</taxon>
        <taxon>Spiralia</taxon>
        <taxon>Lophotrochozoa</taxon>
        <taxon>Mollusca</taxon>
        <taxon>Gastropoda</taxon>
        <taxon>Caenogastropoda</taxon>
        <taxon>Sorbeoconcha</taxon>
        <taxon>Cerithioidea</taxon>
        <taxon>Batillariidae</taxon>
        <taxon>Batillaria</taxon>
    </lineage>
</organism>
<dbReference type="PANTHER" id="PTHR11177">
    <property type="entry name" value="CHITINASE"/>
    <property type="match status" value="1"/>
</dbReference>
<dbReference type="SMART" id="SM00636">
    <property type="entry name" value="Glyco_18"/>
    <property type="match status" value="1"/>
</dbReference>
<evidence type="ECO:0000313" key="4">
    <source>
        <dbReference type="Proteomes" id="UP001519460"/>
    </source>
</evidence>
<evidence type="ECO:0000313" key="3">
    <source>
        <dbReference type="EMBL" id="KAK7482037.1"/>
    </source>
</evidence>
<dbReference type="Proteomes" id="UP001519460">
    <property type="component" value="Unassembled WGS sequence"/>
</dbReference>
<feature type="domain" description="GH18" evidence="2">
    <location>
        <begin position="24"/>
        <end position="273"/>
    </location>
</feature>
<keyword evidence="1" id="KW-0732">Signal</keyword>
<proteinExistence type="predicted"/>
<evidence type="ECO:0000256" key="1">
    <source>
        <dbReference type="SAM" id="SignalP"/>
    </source>
</evidence>
<feature type="signal peptide" evidence="1">
    <location>
        <begin position="1"/>
        <end position="18"/>
    </location>
</feature>
<dbReference type="PANTHER" id="PTHR11177:SF404">
    <property type="entry name" value="HISTIDINE-RICH CARBOXYL TERMINUS PROTEIN 1 ISOFORM X1"/>
    <property type="match status" value="1"/>
</dbReference>
<dbReference type="InterPro" id="IPR050314">
    <property type="entry name" value="Glycosyl_Hydrlase_18"/>
</dbReference>
<comment type="caution">
    <text evidence="3">The sequence shown here is derived from an EMBL/GenBank/DDBJ whole genome shotgun (WGS) entry which is preliminary data.</text>
</comment>
<gene>
    <name evidence="3" type="ORF">BaRGS_00026729</name>
</gene>
<name>A0ABD0K4Q5_9CAEN</name>